<dbReference type="EMBL" id="FXTN01000001">
    <property type="protein sequence ID" value="SMO36111.1"/>
    <property type="molecule type" value="Genomic_DNA"/>
</dbReference>
<dbReference type="Pfam" id="PF12875">
    <property type="entry name" value="DUF3826"/>
    <property type="match status" value="2"/>
</dbReference>
<dbReference type="InterPro" id="IPR024284">
    <property type="entry name" value="DUF3826"/>
</dbReference>
<accession>A0A521AMX7</accession>
<evidence type="ECO:0000313" key="2">
    <source>
        <dbReference type="Proteomes" id="UP000320300"/>
    </source>
</evidence>
<protein>
    <recommendedName>
        <fullName evidence="3">DUF3826 domain-containing protein</fullName>
    </recommendedName>
</protein>
<keyword evidence="2" id="KW-1185">Reference proteome</keyword>
<dbReference type="AlphaFoldDB" id="A0A521AMX7"/>
<name>A0A521AMX7_9SPHI</name>
<organism evidence="1 2">
    <name type="scientific">Pedobacter westerhofensis</name>
    <dbReference type="NCBI Taxonomy" id="425512"/>
    <lineage>
        <taxon>Bacteria</taxon>
        <taxon>Pseudomonadati</taxon>
        <taxon>Bacteroidota</taxon>
        <taxon>Sphingobacteriia</taxon>
        <taxon>Sphingobacteriales</taxon>
        <taxon>Sphingobacteriaceae</taxon>
        <taxon>Pedobacter</taxon>
    </lineage>
</organism>
<proteinExistence type="predicted"/>
<sequence length="220" mass="25075">MRVLYIFVWIYTMLSFDMNQIQTFLLIAGIAVSSFSASAQTQGQSAAYHQMIDGRAWKIVHKLNLPDTNAARKVSTLVARHYEDLNQIYTRRDSAKLSPALADSAVNQLHQPFLNQLSTYLNPGQVEQIKDGLTYGVLPITYAAYQDMLPQLTDPQKKQIMIWLTEAREKAMDAESSEKKHGWFKKYKGRINNYLSAAGIDMKKEGEAWQERIKARAPKT</sequence>
<evidence type="ECO:0000313" key="1">
    <source>
        <dbReference type="EMBL" id="SMO36111.1"/>
    </source>
</evidence>
<gene>
    <name evidence="1" type="ORF">SAMN06265348_101312</name>
</gene>
<evidence type="ECO:0008006" key="3">
    <source>
        <dbReference type="Google" id="ProtNLM"/>
    </source>
</evidence>
<dbReference type="Proteomes" id="UP000320300">
    <property type="component" value="Unassembled WGS sequence"/>
</dbReference>
<reference evidence="1 2" key="1">
    <citation type="submission" date="2017-05" db="EMBL/GenBank/DDBJ databases">
        <authorList>
            <person name="Varghese N."/>
            <person name="Submissions S."/>
        </authorList>
    </citation>
    <scope>NUCLEOTIDE SEQUENCE [LARGE SCALE GENOMIC DNA]</scope>
    <source>
        <strain evidence="1 2">DSM 19036</strain>
    </source>
</reference>